<keyword evidence="8 9" id="KW-0472">Membrane</keyword>
<feature type="transmembrane region" description="Helical" evidence="9">
    <location>
        <begin position="21"/>
        <end position="44"/>
    </location>
</feature>
<evidence type="ECO:0000256" key="1">
    <source>
        <dbReference type="ARBA" id="ARBA00004651"/>
    </source>
</evidence>
<dbReference type="Pfam" id="PF00664">
    <property type="entry name" value="ABC_membrane"/>
    <property type="match status" value="1"/>
</dbReference>
<dbReference type="Proteomes" id="UP000503820">
    <property type="component" value="Unassembled WGS sequence"/>
</dbReference>
<reference evidence="12 13" key="1">
    <citation type="submission" date="2020-05" db="EMBL/GenBank/DDBJ databases">
        <title>Draft genome sequence of Desulfovibrio psychrotolerans JS1T.</title>
        <authorList>
            <person name="Ueno A."/>
            <person name="Tamazawa S."/>
            <person name="Tamamura S."/>
            <person name="Murakami T."/>
            <person name="Kiyama T."/>
            <person name="Inomata H."/>
            <person name="Amano Y."/>
            <person name="Miyakawa K."/>
            <person name="Tamaki H."/>
            <person name="Naganuma T."/>
            <person name="Kaneko K."/>
        </authorList>
    </citation>
    <scope>NUCLEOTIDE SEQUENCE [LARGE SCALE GENOMIC DNA]</scope>
    <source>
        <strain evidence="12 13">JS1</strain>
    </source>
</reference>
<dbReference type="Pfam" id="PF00005">
    <property type="entry name" value="ABC_tran"/>
    <property type="match status" value="1"/>
</dbReference>
<evidence type="ECO:0000256" key="2">
    <source>
        <dbReference type="ARBA" id="ARBA00022448"/>
    </source>
</evidence>
<dbReference type="PROSITE" id="PS50929">
    <property type="entry name" value="ABC_TM1F"/>
    <property type="match status" value="1"/>
</dbReference>
<sequence length="617" mass="68041">MPVFMPARKLLDILSRSERRTVVLLLMLQMAVAVFEVMGLASVMPLLALVGDPGIIQENRWVNMAYGMLGAESEKQFIMYCGIFSLGMLLVSNAVRFAVTWAMLRFTHMTNYTLSKRMFRMYILQPYRFFFDHNSSDIIKNVLGEVASVCCYVLQNAMIILSRCAIVIAIMIFMIFINPLVSLAVFVCFGGSYVLAYVLTRRVMERVSKKRLEATERRFRIAGETFRSIKEVKAANRELFFYDKFADASESFARQCTVNEVVAMSPRYSLEVVAYGAMVVLVMVFFISGWNIGHILPLLGVYALGGMKMMPALQQVFAGMTNIRFYLPALDLLHSDFSRFKVDEAEQEAHAGAVSFEREIRFEDVSFAYAQEAGPVLDGLNMIIGRNRMVGIVGTTGAGKTTAIDMLLGLLAPDSGRLLVDGVPIDTGNIRAWRRHIGYVPQVINLLDDSVKMNIALGVPASEVDEARLVNAAKAASIHEHVMQNMPDGYDTVIGEQGVCLSGGQRQRIGIARALYQGADVLVLDEATSALDADTERKVMESIAGLAGEMTIVIIAHRLSTLEKCDTIFVFENGKASPVGTYADLCARNGLFTGRDPVAERMADTAVPAAADLRGAC</sequence>
<dbReference type="GO" id="GO:0005886">
    <property type="term" value="C:plasma membrane"/>
    <property type="evidence" value="ECO:0007669"/>
    <property type="project" value="UniProtKB-SubCell"/>
</dbReference>
<dbReference type="InterPro" id="IPR011527">
    <property type="entry name" value="ABC1_TM_dom"/>
</dbReference>
<dbReference type="InterPro" id="IPR003593">
    <property type="entry name" value="AAA+_ATPase"/>
</dbReference>
<evidence type="ECO:0000256" key="4">
    <source>
        <dbReference type="ARBA" id="ARBA00022692"/>
    </source>
</evidence>
<comment type="caution">
    <text evidence="12">The sequence shown here is derived from an EMBL/GenBank/DDBJ whole genome shotgun (WGS) entry which is preliminary data.</text>
</comment>
<evidence type="ECO:0000259" key="10">
    <source>
        <dbReference type="PROSITE" id="PS50893"/>
    </source>
</evidence>
<gene>
    <name evidence="12" type="ORF">DSM19430T_19810</name>
</gene>
<evidence type="ECO:0000256" key="8">
    <source>
        <dbReference type="ARBA" id="ARBA00023136"/>
    </source>
</evidence>
<evidence type="ECO:0000256" key="9">
    <source>
        <dbReference type="SAM" id="Phobius"/>
    </source>
</evidence>
<dbReference type="PANTHER" id="PTHR24221:SF632">
    <property type="entry name" value="ATP-DEPENDENT LIPID A-CORE FLIPPASE"/>
    <property type="match status" value="1"/>
</dbReference>
<evidence type="ECO:0000256" key="3">
    <source>
        <dbReference type="ARBA" id="ARBA00022475"/>
    </source>
</evidence>
<dbReference type="PROSITE" id="PS50893">
    <property type="entry name" value="ABC_TRANSPORTER_2"/>
    <property type="match status" value="1"/>
</dbReference>
<dbReference type="Gene3D" id="1.20.1560.10">
    <property type="entry name" value="ABC transporter type 1, transmembrane domain"/>
    <property type="match status" value="1"/>
</dbReference>
<keyword evidence="3" id="KW-1003">Cell membrane</keyword>
<evidence type="ECO:0000256" key="5">
    <source>
        <dbReference type="ARBA" id="ARBA00022741"/>
    </source>
</evidence>
<dbReference type="SUPFAM" id="SSF90123">
    <property type="entry name" value="ABC transporter transmembrane region"/>
    <property type="match status" value="1"/>
</dbReference>
<evidence type="ECO:0000259" key="11">
    <source>
        <dbReference type="PROSITE" id="PS50929"/>
    </source>
</evidence>
<dbReference type="InterPro" id="IPR027417">
    <property type="entry name" value="P-loop_NTPase"/>
</dbReference>
<keyword evidence="2" id="KW-0813">Transport</keyword>
<dbReference type="InterPro" id="IPR039421">
    <property type="entry name" value="Type_1_exporter"/>
</dbReference>
<dbReference type="SMART" id="SM00382">
    <property type="entry name" value="AAA"/>
    <property type="match status" value="1"/>
</dbReference>
<evidence type="ECO:0000313" key="13">
    <source>
        <dbReference type="Proteomes" id="UP000503820"/>
    </source>
</evidence>
<dbReference type="Gene3D" id="3.40.50.300">
    <property type="entry name" value="P-loop containing nucleotide triphosphate hydrolases"/>
    <property type="match status" value="1"/>
</dbReference>
<dbReference type="EMBL" id="BLVP01000008">
    <property type="protein sequence ID" value="GFM37297.1"/>
    <property type="molecule type" value="Genomic_DNA"/>
</dbReference>
<name>A0A7J0BUA3_9BACT</name>
<dbReference type="PROSITE" id="PS00211">
    <property type="entry name" value="ABC_TRANSPORTER_1"/>
    <property type="match status" value="1"/>
</dbReference>
<feature type="domain" description="ABC transporter" evidence="10">
    <location>
        <begin position="360"/>
        <end position="598"/>
    </location>
</feature>
<keyword evidence="6 12" id="KW-0067">ATP-binding</keyword>
<keyword evidence="4 9" id="KW-0812">Transmembrane</keyword>
<dbReference type="InterPro" id="IPR017871">
    <property type="entry name" value="ABC_transporter-like_CS"/>
</dbReference>
<feature type="domain" description="ABC transmembrane type-1" evidence="11">
    <location>
        <begin position="23"/>
        <end position="289"/>
    </location>
</feature>
<proteinExistence type="predicted"/>
<dbReference type="GO" id="GO:0005524">
    <property type="term" value="F:ATP binding"/>
    <property type="evidence" value="ECO:0007669"/>
    <property type="project" value="UniProtKB-KW"/>
</dbReference>
<evidence type="ECO:0000313" key="12">
    <source>
        <dbReference type="EMBL" id="GFM37297.1"/>
    </source>
</evidence>
<evidence type="ECO:0000256" key="6">
    <source>
        <dbReference type="ARBA" id="ARBA00022840"/>
    </source>
</evidence>
<feature type="transmembrane region" description="Helical" evidence="9">
    <location>
        <begin position="272"/>
        <end position="292"/>
    </location>
</feature>
<comment type="subcellular location">
    <subcellularLocation>
        <location evidence="1">Cell membrane</location>
        <topology evidence="1">Multi-pass membrane protein</topology>
    </subcellularLocation>
</comment>
<keyword evidence="5" id="KW-0547">Nucleotide-binding</keyword>
<dbReference type="InterPro" id="IPR003439">
    <property type="entry name" value="ABC_transporter-like_ATP-bd"/>
</dbReference>
<dbReference type="PANTHER" id="PTHR24221">
    <property type="entry name" value="ATP-BINDING CASSETTE SUB-FAMILY B"/>
    <property type="match status" value="1"/>
</dbReference>
<feature type="transmembrane region" description="Helical" evidence="9">
    <location>
        <begin position="77"/>
        <end position="99"/>
    </location>
</feature>
<dbReference type="AlphaFoldDB" id="A0A7J0BUA3"/>
<evidence type="ECO:0000256" key="7">
    <source>
        <dbReference type="ARBA" id="ARBA00022989"/>
    </source>
</evidence>
<keyword evidence="13" id="KW-1185">Reference proteome</keyword>
<dbReference type="GO" id="GO:0016887">
    <property type="term" value="F:ATP hydrolysis activity"/>
    <property type="evidence" value="ECO:0007669"/>
    <property type="project" value="InterPro"/>
</dbReference>
<protein>
    <submittedName>
        <fullName evidence="12">ABC transporter ATP-binding protein</fullName>
    </submittedName>
</protein>
<feature type="transmembrane region" description="Helical" evidence="9">
    <location>
        <begin position="183"/>
        <end position="200"/>
    </location>
</feature>
<keyword evidence="7 9" id="KW-1133">Transmembrane helix</keyword>
<dbReference type="GO" id="GO:0034040">
    <property type="term" value="F:ATPase-coupled lipid transmembrane transporter activity"/>
    <property type="evidence" value="ECO:0007669"/>
    <property type="project" value="TreeGrafter"/>
</dbReference>
<feature type="transmembrane region" description="Helical" evidence="9">
    <location>
        <begin position="157"/>
        <end position="177"/>
    </location>
</feature>
<dbReference type="SUPFAM" id="SSF52540">
    <property type="entry name" value="P-loop containing nucleoside triphosphate hydrolases"/>
    <property type="match status" value="1"/>
</dbReference>
<accession>A0A7J0BUA3</accession>
<dbReference type="GO" id="GO:0140359">
    <property type="term" value="F:ABC-type transporter activity"/>
    <property type="evidence" value="ECO:0007669"/>
    <property type="project" value="InterPro"/>
</dbReference>
<dbReference type="InterPro" id="IPR036640">
    <property type="entry name" value="ABC1_TM_sf"/>
</dbReference>
<organism evidence="12 13">
    <name type="scientific">Desulfovibrio psychrotolerans</name>
    <dbReference type="NCBI Taxonomy" id="415242"/>
    <lineage>
        <taxon>Bacteria</taxon>
        <taxon>Pseudomonadati</taxon>
        <taxon>Thermodesulfobacteriota</taxon>
        <taxon>Desulfovibrionia</taxon>
        <taxon>Desulfovibrionales</taxon>
        <taxon>Desulfovibrionaceae</taxon>
        <taxon>Desulfovibrio</taxon>
    </lineage>
</organism>
<dbReference type="FunFam" id="3.40.50.300:FF:000299">
    <property type="entry name" value="ABC transporter ATP-binding protein/permease"/>
    <property type="match status" value="1"/>
</dbReference>